<name>A0ACB7YME8_9ERIC</name>
<comment type="caution">
    <text evidence="1">The sequence shown here is derived from an EMBL/GenBank/DDBJ whole genome shotgun (WGS) entry which is preliminary data.</text>
</comment>
<accession>A0ACB7YME8</accession>
<protein>
    <submittedName>
        <fullName evidence="1">Uncharacterized protein</fullName>
    </submittedName>
</protein>
<proteinExistence type="predicted"/>
<dbReference type="EMBL" id="CM037161">
    <property type="protein sequence ID" value="KAH7854025.1"/>
    <property type="molecule type" value="Genomic_DNA"/>
</dbReference>
<sequence>MDVVLITFMGIEKSNYILQKLNQNLHGLSSWRSIRRVPTNRTRSVQAEPFINAISMEAMPAFGYAPQRFLGPVLGQAYWAGVVIGLRQTLALTQDYGGLWNSCIGQEVRYGIASPVVGLDPANNETQKPNTKK</sequence>
<reference evidence="1 2" key="1">
    <citation type="journal article" date="2021" name="Hortic Res">
        <title>High-quality reference genome and annotation aids understanding of berry development for evergreen blueberry (Vaccinium darrowii).</title>
        <authorList>
            <person name="Yu J."/>
            <person name="Hulse-Kemp A.M."/>
            <person name="Babiker E."/>
            <person name="Staton M."/>
        </authorList>
    </citation>
    <scope>NUCLEOTIDE SEQUENCE [LARGE SCALE GENOMIC DNA]</scope>
    <source>
        <strain evidence="2">cv. NJ 8807/NJ 8810</strain>
        <tissue evidence="1">Young leaf</tissue>
    </source>
</reference>
<evidence type="ECO:0000313" key="1">
    <source>
        <dbReference type="EMBL" id="KAH7854025.1"/>
    </source>
</evidence>
<evidence type="ECO:0000313" key="2">
    <source>
        <dbReference type="Proteomes" id="UP000828048"/>
    </source>
</evidence>
<keyword evidence="2" id="KW-1185">Reference proteome</keyword>
<organism evidence="1 2">
    <name type="scientific">Vaccinium darrowii</name>
    <dbReference type="NCBI Taxonomy" id="229202"/>
    <lineage>
        <taxon>Eukaryota</taxon>
        <taxon>Viridiplantae</taxon>
        <taxon>Streptophyta</taxon>
        <taxon>Embryophyta</taxon>
        <taxon>Tracheophyta</taxon>
        <taxon>Spermatophyta</taxon>
        <taxon>Magnoliopsida</taxon>
        <taxon>eudicotyledons</taxon>
        <taxon>Gunneridae</taxon>
        <taxon>Pentapetalae</taxon>
        <taxon>asterids</taxon>
        <taxon>Ericales</taxon>
        <taxon>Ericaceae</taxon>
        <taxon>Vaccinioideae</taxon>
        <taxon>Vaccinieae</taxon>
        <taxon>Vaccinium</taxon>
    </lineage>
</organism>
<dbReference type="Proteomes" id="UP000828048">
    <property type="component" value="Chromosome 11"/>
</dbReference>
<gene>
    <name evidence="1" type="ORF">Vadar_009262</name>
</gene>